<dbReference type="Gene3D" id="3.20.20.80">
    <property type="entry name" value="Glycosidases"/>
    <property type="match status" value="1"/>
</dbReference>
<feature type="compositionally biased region" description="Pro residues" evidence="1">
    <location>
        <begin position="1011"/>
        <end position="1020"/>
    </location>
</feature>
<organism evidence="3 4">
    <name type="scientific">Elliptochloris bilobata</name>
    <dbReference type="NCBI Taxonomy" id="381761"/>
    <lineage>
        <taxon>Eukaryota</taxon>
        <taxon>Viridiplantae</taxon>
        <taxon>Chlorophyta</taxon>
        <taxon>core chlorophytes</taxon>
        <taxon>Trebouxiophyceae</taxon>
        <taxon>Trebouxiophyceae incertae sedis</taxon>
        <taxon>Elliptochloris clade</taxon>
        <taxon>Elliptochloris</taxon>
    </lineage>
</organism>
<evidence type="ECO:0000256" key="1">
    <source>
        <dbReference type="SAM" id="MobiDB-lite"/>
    </source>
</evidence>
<dbReference type="EMBL" id="JALJOU010000001">
    <property type="protein sequence ID" value="KAK9846255.1"/>
    <property type="molecule type" value="Genomic_DNA"/>
</dbReference>
<sequence>MLELARAAALDRLRRRLAGACRAAGLEAPPLLAFERWRFAANQAFVKLSREAYGRLAALHRRHGATAEAAPAPAADGPDAEAAAGEADAAKCGDAAEADGGLRTALHLRLFALLLRYKSITGHGYQAALPPAAFDVLHSRLGVGFECFASPLNARFTRFCSAFPDVDGPFGSAGSFFRFTALHGSYEANPPFVPAVMDAAVQRMEALLAAAEASNQALAFVVILPGWEELGAWRALSASAHMRGRVVVAAADHGFLDGASHQRRDPYRQSPWDTGVFVLQTSRASRKWPLAEDFENELRAAMAAGCPTAAAVARQRRDRGSSDREHWGPGTGVGWVFISAESCTRLATWRSRATLRMRQVAAWLLICLACTETWAHGNAPSASRSSRHLLQGFGGLFGGSSVHGTTNHFVDTCALDNAQPLGAGTYSVPLAVPECSDASAHQQCDCNAIALAQRHAAGCQCLRLAQRAAHRRPDRDASAFHRAAELAVSLAKRRASCALVWLAKPDALSGVPGGSPPAAAAGGAVPSGAPATALPAPATPAPTTVANLVAQAGAPAAGLPVAAGAGVLAPSVAPPPVQVVDVPAGNGTSVRRAVIARNAALPLGFASAANASQPAPVAGAIGAVSAPTTPGIITQAGPIRITAPAVVNASGVGVLPLSSSQQGGRPPAIVTASPALFVLVTSGNTGARNRDDRFGSNGGFNRASDGRWYDSPSNRYGGNFEGPNYFRINEAQVVLYNFGVSSWGGLPLVPFGGILGALIGAATGNLWGPAGYGCWGDGFGDGDGYGRYQRQRYYGSQCTIINNNVIEGNSGPVNVNNNNVGCGPSGGTVINNNVIIGNSGGVSVNNNNVQSLSQGNQAVIITNNAVSYTGGGVCGGWQCGSSGYLPADNGFVYTDPGRYSTPARIYPGGGVYIAYPAYPPVLDRYGQGYSPGQPFYPSYGNYYGGAGNTYVSNVNTVNNYYGPTYNAPVYSNPGPAGLPPPPPLDFSQPPAGFQPCVGGACSSSGQSGQPSSPPAPPTPPNTNGGADPGTIFGPAPGEPTAPASGGGVGTAGSSFGAPSAGALPQLAAALAPPPAADVPHTGAGPGQPGSAAQPPPPPVLGAAAAQGHSMQRPKAFAYNFPECLYTLRPGEPCAGAGTPACAVPGACTAGQRPGACCTLGFSCLAAGAVSTCQPNAAPTFNFSASTCNQVGYYGPCGGPSDCCADGWTCQLQRNAAQPICAPAEATFIPPSTESILLDYQSPNAFSGCYPNELPAGASAPAGGCVAALNLKQFSGRYGGKWCANAYDVPLLEGTPLKRAPCPQTAVTVPQITPVPMPAITTLAGGAIQIGAPPGTAAASRRRALLQGGTGAAPAPAPAAPAELPLQPVQIKAFSWYGFNDGSTMVGGLWAGSHTQVGDFATVVYRAQLLGFNAVRLPFRFSDLNLPAKNWTFPCTQDTLGMIKGNLSNPLSPYGGADYSSLAFPAPVAYPFFSASNNGICNTYLPNDSTLNRFLWVVQYLVGAGFYVIPAYMPADNSADHIVAATPDVFARNWANLWTAITEVPTFNSTLRGRVMLDLFNEPDMFALRWERRASYQGILFPSLPDLLLPAMQAVMRVDNRTLFLVQGTGQALSFPGMAWGNGFVTDKPTIAAYNISDASVFFDNVTATPSLAERIILAPHVYGPNVTGWASGTNGSDLFRMLQLSFGYLPTSGYVAANGTAVRFPVLVGDFGSALDTPEEQVFMRDFSSFANAHAPVNGTAGNITNWVWWSWNAQSLPPSGLMVPQGALTPGWDKVTALTAAPNTLAAAPNVTAGLGFGLLPWYLRQAPANGTAGPAAAAATG</sequence>
<dbReference type="SUPFAM" id="SSF51445">
    <property type="entry name" value="(Trans)glycosidases"/>
    <property type="match status" value="1"/>
</dbReference>
<dbReference type="InterPro" id="IPR039881">
    <property type="entry name" value="PCIF1-like"/>
</dbReference>
<dbReference type="PANTHER" id="PTHR21727:SF0">
    <property type="entry name" value="MRNA (2'-O-METHYLADENOSINE-N(6)-)-METHYLTRANSFERASE"/>
    <property type="match status" value="1"/>
</dbReference>
<dbReference type="Pfam" id="PF12237">
    <property type="entry name" value="PCIF1_WW"/>
    <property type="match status" value="1"/>
</dbReference>
<reference evidence="3 4" key="1">
    <citation type="journal article" date="2024" name="Nat. Commun.">
        <title>Phylogenomics reveals the evolutionary origins of lichenization in chlorophyte algae.</title>
        <authorList>
            <person name="Puginier C."/>
            <person name="Libourel C."/>
            <person name="Otte J."/>
            <person name="Skaloud P."/>
            <person name="Haon M."/>
            <person name="Grisel S."/>
            <person name="Petersen M."/>
            <person name="Berrin J.G."/>
            <person name="Delaux P.M."/>
            <person name="Dal Grande F."/>
            <person name="Keller J."/>
        </authorList>
    </citation>
    <scope>NUCLEOTIDE SEQUENCE [LARGE SCALE GENOMIC DNA]</scope>
    <source>
        <strain evidence="3 4">SAG 245.80</strain>
    </source>
</reference>
<feature type="region of interest" description="Disordered" evidence="1">
    <location>
        <begin position="973"/>
        <end position="1052"/>
    </location>
</feature>
<accession>A0AAW1SKI6</accession>
<keyword evidence="4" id="KW-1185">Reference proteome</keyword>
<protein>
    <recommendedName>
        <fullName evidence="2">PCIF1 WW domain-containing protein</fullName>
    </recommendedName>
</protein>
<evidence type="ECO:0000313" key="4">
    <source>
        <dbReference type="Proteomes" id="UP001445335"/>
    </source>
</evidence>
<dbReference type="PANTHER" id="PTHR21727">
    <property type="entry name" value="PHOSPHORYLATED CTD INTERACTING FACTOR 1"/>
    <property type="match status" value="1"/>
</dbReference>
<name>A0AAW1SKI6_9CHLO</name>
<dbReference type="InterPro" id="IPR017853">
    <property type="entry name" value="GH"/>
</dbReference>
<dbReference type="InterPro" id="IPR022035">
    <property type="entry name" value="PCIF1_WW"/>
</dbReference>
<feature type="domain" description="PCIF1 WW" evidence="2">
    <location>
        <begin position="104"/>
        <end position="258"/>
    </location>
</feature>
<feature type="compositionally biased region" description="Low complexity" evidence="1">
    <location>
        <begin position="998"/>
        <end position="1010"/>
    </location>
</feature>
<evidence type="ECO:0000313" key="3">
    <source>
        <dbReference type="EMBL" id="KAK9846255.1"/>
    </source>
</evidence>
<comment type="caution">
    <text evidence="3">The sequence shown here is derived from an EMBL/GenBank/DDBJ whole genome shotgun (WGS) entry which is preliminary data.</text>
</comment>
<evidence type="ECO:0000259" key="2">
    <source>
        <dbReference type="Pfam" id="PF12237"/>
    </source>
</evidence>
<gene>
    <name evidence="3" type="ORF">WJX81_000135</name>
</gene>
<proteinExistence type="predicted"/>
<dbReference type="GO" id="GO:0099122">
    <property type="term" value="F:RNA polymerase II C-terminal domain binding"/>
    <property type="evidence" value="ECO:0007669"/>
    <property type="project" value="InterPro"/>
</dbReference>
<dbReference type="SUPFAM" id="SSF51126">
    <property type="entry name" value="Pectin lyase-like"/>
    <property type="match status" value="1"/>
</dbReference>
<feature type="region of interest" description="Disordered" evidence="1">
    <location>
        <begin position="1071"/>
        <end position="1106"/>
    </location>
</feature>
<dbReference type="InterPro" id="IPR011050">
    <property type="entry name" value="Pectin_lyase_fold/virulence"/>
</dbReference>
<dbReference type="GO" id="GO:0016422">
    <property type="term" value="F:mRNA (2'-O-methyladenosine-N6-)-methyltransferase activity"/>
    <property type="evidence" value="ECO:0007669"/>
    <property type="project" value="InterPro"/>
</dbReference>
<dbReference type="Proteomes" id="UP001445335">
    <property type="component" value="Unassembled WGS sequence"/>
</dbReference>